<sequence length="392" mass="43872">MRYNYLIGIAILILGSFNLVACKQKKGSEAGKSETNVMVNATDTAIPPKITREFIDRLEYLGVILDRPDYHTWGTSVVQGDDGKYHMYACQWSAEYGFGAWDVESEVNYFIAENPEGPYSFVKNIIPSRPGGDKEGVWNRYTAHNPEVKRIDGKYVLTYLSYPGINTGAEGKIGLRMAEKPGGPWKDCGMIMQKSLVEGVPSYNSLRGTDNPSLVKYNDKYYLFFMYCPRLYEINGRLMNNTSLGVAVAESLEGPYVEQMVPVFAPPPGKKVEDLCAFVAEDGNIVATMCDNFGMYAENGGIYCEMDQSHFEKTGEIKMTPTSVAWETRPVMFPEQDFSKGKAVYANNKFERPKVIKVDGVPAYMFLPSGFNAEGNSWTVLHGFRIQPEISN</sequence>
<evidence type="ECO:0000313" key="1">
    <source>
        <dbReference type="EMBL" id="MBR8535850.1"/>
    </source>
</evidence>
<protein>
    <submittedName>
        <fullName evidence="1">Glycoside hydrolase family protein</fullName>
    </submittedName>
</protein>
<keyword evidence="2" id="KW-1185">Reference proteome</keyword>
<dbReference type="EMBL" id="JAGTAR010000013">
    <property type="protein sequence ID" value="MBR8535850.1"/>
    <property type="molecule type" value="Genomic_DNA"/>
</dbReference>
<proteinExistence type="predicted"/>
<dbReference type="RefSeq" id="WP_212190264.1">
    <property type="nucleotide sequence ID" value="NZ_JAGTAR010000013.1"/>
</dbReference>
<dbReference type="Proteomes" id="UP000679220">
    <property type="component" value="Unassembled WGS sequence"/>
</dbReference>
<dbReference type="InterPro" id="IPR023296">
    <property type="entry name" value="Glyco_hydro_beta-prop_sf"/>
</dbReference>
<evidence type="ECO:0000313" key="2">
    <source>
        <dbReference type="Proteomes" id="UP000679220"/>
    </source>
</evidence>
<reference evidence="1" key="1">
    <citation type="journal article" date="2018" name="Int. J. Syst. Evol. Microbiol.">
        <title>Carboxylicivirga sediminis sp. nov., isolated from coastal sediment.</title>
        <authorList>
            <person name="Wang F.Q."/>
            <person name="Ren L.H."/>
            <person name="Zou R.J."/>
            <person name="Sun Y.Z."/>
            <person name="Liu X.J."/>
            <person name="Jiang F."/>
            <person name="Liu L.J."/>
        </authorList>
    </citation>
    <scope>NUCLEOTIDE SEQUENCE</scope>
    <source>
        <strain evidence="1">JR1</strain>
    </source>
</reference>
<dbReference type="GO" id="GO:0016787">
    <property type="term" value="F:hydrolase activity"/>
    <property type="evidence" value="ECO:0007669"/>
    <property type="project" value="UniProtKB-KW"/>
</dbReference>
<gene>
    <name evidence="1" type="ORF">KDU71_09810</name>
</gene>
<dbReference type="AlphaFoldDB" id="A0A941F605"/>
<name>A0A941F605_9BACT</name>
<dbReference type="SUPFAM" id="SSF75005">
    <property type="entry name" value="Arabinanase/levansucrase/invertase"/>
    <property type="match status" value="2"/>
</dbReference>
<organism evidence="1 2">
    <name type="scientific">Carboxylicivirga sediminis</name>
    <dbReference type="NCBI Taxonomy" id="2006564"/>
    <lineage>
        <taxon>Bacteria</taxon>
        <taxon>Pseudomonadati</taxon>
        <taxon>Bacteroidota</taxon>
        <taxon>Bacteroidia</taxon>
        <taxon>Marinilabiliales</taxon>
        <taxon>Marinilabiliaceae</taxon>
        <taxon>Carboxylicivirga</taxon>
    </lineage>
</organism>
<dbReference type="CDD" id="cd08994">
    <property type="entry name" value="GH43_62_32_68_117_130-like"/>
    <property type="match status" value="1"/>
</dbReference>
<comment type="caution">
    <text evidence="1">The sequence shown here is derived from an EMBL/GenBank/DDBJ whole genome shotgun (WGS) entry which is preliminary data.</text>
</comment>
<accession>A0A941F605</accession>
<dbReference type="Gene3D" id="2.115.10.20">
    <property type="entry name" value="Glycosyl hydrolase domain, family 43"/>
    <property type="match status" value="2"/>
</dbReference>
<reference evidence="1" key="2">
    <citation type="submission" date="2021-04" db="EMBL/GenBank/DDBJ databases">
        <authorList>
            <person name="Zhang T."/>
            <person name="Zhang Y."/>
            <person name="Lu D."/>
            <person name="Zuo D."/>
            <person name="Du Z."/>
        </authorList>
    </citation>
    <scope>NUCLEOTIDE SEQUENCE</scope>
    <source>
        <strain evidence="1">JR1</strain>
    </source>
</reference>
<keyword evidence="1" id="KW-0378">Hydrolase</keyword>